<name>A0A1G4VDA6_9FLAO</name>
<dbReference type="RefSeq" id="WP_023576333.1">
    <property type="nucleotide sequence ID" value="NZ_CBCSBQ010000014.1"/>
</dbReference>
<dbReference type="Gene3D" id="3.40.630.30">
    <property type="match status" value="1"/>
</dbReference>
<dbReference type="InterPro" id="IPR052777">
    <property type="entry name" value="Acetyltransferase_Enz"/>
</dbReference>
<dbReference type="AlphaFoldDB" id="A0A1G4VDA6"/>
<dbReference type="PROSITE" id="PS51186">
    <property type="entry name" value="GNAT"/>
    <property type="match status" value="1"/>
</dbReference>
<sequence length="152" mass="17786">MTVEIITYQPQYKNLFVSLNKAWLEEYFFVENHDLEVFENIEDIILKPGGEIFFCLVNDEVAGTVAMQKVNDKVYEMAKLAIDKKFQGQKLSNLLVDACIDFAKKKQAEKIMLVSSRKLTPALNLYRKYNFIETPLDETDYHRADIQMELYL</sequence>
<dbReference type="InterPro" id="IPR016181">
    <property type="entry name" value="Acyl_CoA_acyltransferase"/>
</dbReference>
<proteinExistence type="predicted"/>
<dbReference type="eggNOG" id="COG0456">
    <property type="taxonomic scope" value="Bacteria"/>
</dbReference>
<protein>
    <submittedName>
        <fullName evidence="2">Acetyltransferase (GNAT) family protein</fullName>
    </submittedName>
</protein>
<keyword evidence="2" id="KW-0808">Transferase</keyword>
<evidence type="ECO:0000313" key="3">
    <source>
        <dbReference type="Proteomes" id="UP000182124"/>
    </source>
</evidence>
<evidence type="ECO:0000313" key="2">
    <source>
        <dbReference type="EMBL" id="SCX05015.1"/>
    </source>
</evidence>
<dbReference type="EMBL" id="FMTY01000002">
    <property type="protein sequence ID" value="SCX05015.1"/>
    <property type="molecule type" value="Genomic_DNA"/>
</dbReference>
<dbReference type="GO" id="GO:0016747">
    <property type="term" value="F:acyltransferase activity, transferring groups other than amino-acyl groups"/>
    <property type="evidence" value="ECO:0007669"/>
    <property type="project" value="InterPro"/>
</dbReference>
<dbReference type="InterPro" id="IPR000182">
    <property type="entry name" value="GNAT_dom"/>
</dbReference>
<dbReference type="SUPFAM" id="SSF55729">
    <property type="entry name" value="Acyl-CoA N-acyltransferases (Nat)"/>
    <property type="match status" value="1"/>
</dbReference>
<evidence type="ECO:0000259" key="1">
    <source>
        <dbReference type="PROSITE" id="PS51186"/>
    </source>
</evidence>
<feature type="domain" description="N-acetyltransferase" evidence="1">
    <location>
        <begin position="3"/>
        <end position="152"/>
    </location>
</feature>
<dbReference type="Pfam" id="PF00583">
    <property type="entry name" value="Acetyltransf_1"/>
    <property type="match status" value="1"/>
</dbReference>
<dbReference type="Proteomes" id="UP000182124">
    <property type="component" value="Unassembled WGS sequence"/>
</dbReference>
<dbReference type="STRING" id="329186.SAMN02927925_00734"/>
<accession>A0A1G4VDA6</accession>
<reference evidence="2 3" key="1">
    <citation type="submission" date="2016-10" db="EMBL/GenBank/DDBJ databases">
        <authorList>
            <person name="de Groot N.N."/>
        </authorList>
    </citation>
    <scope>NUCLEOTIDE SEQUENCE [LARGE SCALE GENOMIC DNA]</scope>
    <source>
        <strain evidence="2 3">CGMCC 1.3801</strain>
    </source>
</reference>
<dbReference type="PANTHER" id="PTHR43305:SF1">
    <property type="entry name" value="FAMILY N-ACETYLTRANSFERASE, PUTATIVE (AFU_ORTHOLOGUE AFUA_2G01380)-RELATED"/>
    <property type="match status" value="1"/>
</dbReference>
<gene>
    <name evidence="2" type="ORF">SAMN02927925_00734</name>
</gene>
<dbReference type="PANTHER" id="PTHR43305">
    <property type="entry name" value="FAMILY N-ACETYLTRANSFERASE, PUTATIVE (AFU_ORTHOLOGUE AFUA_2G01380)-RELATED"/>
    <property type="match status" value="1"/>
</dbReference>
<organism evidence="2 3">
    <name type="scientific">Flavobacterium saliperosum</name>
    <dbReference type="NCBI Taxonomy" id="329186"/>
    <lineage>
        <taxon>Bacteria</taxon>
        <taxon>Pseudomonadati</taxon>
        <taxon>Bacteroidota</taxon>
        <taxon>Flavobacteriia</taxon>
        <taxon>Flavobacteriales</taxon>
        <taxon>Flavobacteriaceae</taxon>
        <taxon>Flavobacterium</taxon>
    </lineage>
</organism>